<sequence>MSEQQRELKPVRVNYNCDECKDTELKFTGMIKPISPPLYVHKCTKCKKIFNLNKQYPSVEYKEINTVGKALFKVPIGDWSNDGHNQSEDYYVYCNYPVEAMRQAYKDTCKKIGLQMNHNENYTGIEGLGYRTWRYLLTEYEESNISVDAVEILLNHGFKFSEDELPSDEFEHHDGRFIAVSSVSASTETVFKLFMWFISYSMPKDFEWEELNLEAEPIVGYWNKGLNQQIGYGVFS</sequence>
<reference evidence="1 2" key="1">
    <citation type="submission" date="2017-09" db="EMBL/GenBank/DDBJ databases">
        <title>Large-scale bioinformatics analysis of Bacillus genomes uncovers conserved roles of natural products in bacterial physiology.</title>
        <authorList>
            <consortium name="Agbiome Team Llc"/>
            <person name="Bleich R.M."/>
            <person name="Kirk G.J."/>
            <person name="Santa Maria K.C."/>
            <person name="Allen S.E."/>
            <person name="Farag S."/>
            <person name="Shank E.A."/>
            <person name="Bowers A."/>
        </authorList>
    </citation>
    <scope>NUCLEOTIDE SEQUENCE [LARGE SCALE GENOMIC DNA]</scope>
    <source>
        <strain evidence="1 2">AFS027647</strain>
    </source>
</reference>
<dbReference type="EMBL" id="NUAN01000071">
    <property type="protein sequence ID" value="PEN97769.1"/>
    <property type="molecule type" value="Genomic_DNA"/>
</dbReference>
<dbReference type="Proteomes" id="UP000220691">
    <property type="component" value="Unassembled WGS sequence"/>
</dbReference>
<comment type="caution">
    <text evidence="1">The sequence shown here is derived from an EMBL/GenBank/DDBJ whole genome shotgun (WGS) entry which is preliminary data.</text>
</comment>
<evidence type="ECO:0000313" key="2">
    <source>
        <dbReference type="Proteomes" id="UP000220691"/>
    </source>
</evidence>
<dbReference type="AlphaFoldDB" id="A0A9X6YMP0"/>
<gene>
    <name evidence="1" type="ORF">CN553_12005</name>
</gene>
<dbReference type="RefSeq" id="WP_098126370.1">
    <property type="nucleotide sequence ID" value="NZ_NUAN01000071.1"/>
</dbReference>
<organism evidence="1 2">
    <name type="scientific">Bacillus cereus</name>
    <dbReference type="NCBI Taxonomy" id="1396"/>
    <lineage>
        <taxon>Bacteria</taxon>
        <taxon>Bacillati</taxon>
        <taxon>Bacillota</taxon>
        <taxon>Bacilli</taxon>
        <taxon>Bacillales</taxon>
        <taxon>Bacillaceae</taxon>
        <taxon>Bacillus</taxon>
        <taxon>Bacillus cereus group</taxon>
    </lineage>
</organism>
<accession>A0A9X6YMP0</accession>
<name>A0A9X6YMP0_BACCE</name>
<protein>
    <submittedName>
        <fullName evidence="1">Uncharacterized protein</fullName>
    </submittedName>
</protein>
<proteinExistence type="predicted"/>
<evidence type="ECO:0000313" key="1">
    <source>
        <dbReference type="EMBL" id="PEN97769.1"/>
    </source>
</evidence>